<evidence type="ECO:0000313" key="2">
    <source>
        <dbReference type="Proteomes" id="UP000515514"/>
    </source>
</evidence>
<protein>
    <submittedName>
        <fullName evidence="1">Uncharacterized protein</fullName>
    </submittedName>
</protein>
<organism evidence="1 2">
    <name type="scientific">Constantimarinum furrinae</name>
    <dbReference type="NCBI Taxonomy" id="2562285"/>
    <lineage>
        <taxon>Bacteria</taxon>
        <taxon>Pseudomonadati</taxon>
        <taxon>Bacteroidota</taxon>
        <taxon>Flavobacteriia</taxon>
        <taxon>Flavobacteriales</taxon>
        <taxon>Flavobacteriaceae</taxon>
        <taxon>Altibacter/Constantimarinum group</taxon>
        <taxon>Constantimarinum</taxon>
    </lineage>
</organism>
<keyword evidence="2" id="KW-1185">Reference proteome</keyword>
<evidence type="ECO:0000313" key="1">
    <source>
        <dbReference type="EMBL" id="QNJ98854.1"/>
    </source>
</evidence>
<proteinExistence type="predicted"/>
<name>A0A7G8PWY8_9FLAO</name>
<reference evidence="1 2" key="1">
    <citation type="submission" date="2020-04" db="EMBL/GenBank/DDBJ databases">
        <title>Genome sequence of Altibacter aquimarinus strain ALE3EI.</title>
        <authorList>
            <person name="Oh H.-M."/>
            <person name="Jang D."/>
        </authorList>
    </citation>
    <scope>NUCLEOTIDE SEQUENCE [LARGE SCALE GENOMIC DNA]</scope>
    <source>
        <strain evidence="1 2">ALE3EI</strain>
    </source>
</reference>
<dbReference type="AlphaFoldDB" id="A0A7G8PWY8"/>
<dbReference type="RefSeq" id="WP_186988848.1">
    <property type="nucleotide sequence ID" value="NZ_CP052909.1"/>
</dbReference>
<dbReference type="EMBL" id="CP052909">
    <property type="protein sequence ID" value="QNJ98854.1"/>
    <property type="molecule type" value="Genomic_DNA"/>
</dbReference>
<dbReference type="Proteomes" id="UP000515514">
    <property type="component" value="Chromosome"/>
</dbReference>
<gene>
    <name evidence="1" type="ORF">ALE3EI_2312</name>
</gene>
<sequence length="220" mass="24863">MKLVIQLLLWAVIIFLGYMLYNSISGPIKFNEIKEARYAKVIKGLKDIKAAELAHREITGKYTGSFDSLVRFIDTAQYAIVQRRDTSYADVEKNKAFGLSEGYYIEETLLDTLGFSSVKDSLFKGSDRYKNMKKVPLEDIDAEYELEAGRINKNGTWYAVFEARVSKEAILNDLNKDLLAQEKQVVSVDGVNGPYVKVGSMSEVNTSGNWPKIYDTPDDQ</sequence>
<accession>A0A7G8PWY8</accession>
<dbReference type="KEGG" id="alti:ALE3EI_2312"/>